<evidence type="ECO:0000256" key="3">
    <source>
        <dbReference type="ARBA" id="ARBA00022452"/>
    </source>
</evidence>
<dbReference type="EMBL" id="WWEO01000038">
    <property type="protein sequence ID" value="NCD68586.1"/>
    <property type="molecule type" value="Genomic_DNA"/>
</dbReference>
<dbReference type="InterPro" id="IPR000531">
    <property type="entry name" value="Beta-barrel_TonB"/>
</dbReference>
<evidence type="ECO:0000313" key="13">
    <source>
        <dbReference type="Proteomes" id="UP000638732"/>
    </source>
</evidence>
<evidence type="ECO:0000259" key="11">
    <source>
        <dbReference type="Pfam" id="PF07715"/>
    </source>
</evidence>
<accession>A0A965ZFA0</accession>
<dbReference type="Pfam" id="PF13715">
    <property type="entry name" value="CarbopepD_reg_2"/>
    <property type="match status" value="1"/>
</dbReference>
<dbReference type="InterPro" id="IPR012910">
    <property type="entry name" value="Plug_dom"/>
</dbReference>
<dbReference type="InterPro" id="IPR039426">
    <property type="entry name" value="TonB-dep_rcpt-like"/>
</dbReference>
<dbReference type="Gene3D" id="2.170.130.10">
    <property type="entry name" value="TonB-dependent receptor, plug domain"/>
    <property type="match status" value="1"/>
</dbReference>
<dbReference type="Gene3D" id="2.60.40.1120">
    <property type="entry name" value="Carboxypeptidase-like, regulatory domain"/>
    <property type="match status" value="1"/>
</dbReference>
<dbReference type="InterPro" id="IPR008969">
    <property type="entry name" value="CarboxyPept-like_regulatory"/>
</dbReference>
<evidence type="ECO:0000256" key="7">
    <source>
        <dbReference type="ARBA" id="ARBA00023237"/>
    </source>
</evidence>
<feature type="domain" description="TonB-dependent receptor-like beta-barrel" evidence="10">
    <location>
        <begin position="538"/>
        <end position="1090"/>
    </location>
</feature>
<gene>
    <name evidence="12" type="ORF">GSY63_04375</name>
</gene>
<sequence length="1122" mass="124375">MNAAEKAHVLQMYKFYSKSKARITLRANKGFRIMKTVIILTLFTILQARASTMAQNITLIEKNAPLKKVFLDIGKQTGLDFLASSKVLNLSIPVTIDVKNEPLTVVLDKVFADQPLNYTLQEKIVIVTEKQRELKQADQIQRKIIDVSGYIKDGKGMPLTGATIKLKGQNIATNSNSEGFFELKSISEEDVLIISFIGYQTREISITHTQQPLNIILEVNSSPLNEIQIIAYGQTTKRLLTGSVSSVKAVDIEKQPISNPLGALEGRVPGLLITQNSGVSGSSYKVQLNGQGSLLQGSDPFFVIDGVPFAPGNASISQVPSAAGFSSTTANGISPFSLINPNDIESIEVLKDADATAIYGSRGANGVVLITTKRGKAGKTSISGNIYSGVSHVTRMMNYLNTQQYVEMRKEALKNDGVTPDATNAPDLILWDTTRYTDFKKLLIGNTAHITDAQLSVSGGDQTTQFFIGGGYHRETTVYPTDNADQKGSFHFNINHNSANKKFTINLSASYLADRNDLPGTDLSSYVNTSPNLKLYDNNGKPAWSDGGLPYINSGILNANPLAFKYQTYEGNFQNLNSSLQSTYRFSTDLSFKVSLGYNVVNSAEVATFPSVSLDPNLGQQPFSYFGNSIQKSWIIEPQVNYNKRFKRNKIELLLGGTWQDETSNGINVSASNYSSDLLLKSISAAGLSQTVNNDAKYNYQGIYGRINYVYDDKYILNLSGRRDGSSRFGPDKRFSNFGAIGAAWLFSEQQLIAEKLTFLSFGKLRASYGITGNDQIGDYRYLDTWSPGTTTYQGVSVLNPTSLYNPNFSWEKNEKLTFGLDLGFWKDRLLFTVEYYRNHSNNQLVNYTLPSQTGFTSVLENLNAEIQNTGWQFQATSTNFHTTNFSWTTSLNLTLPQNKLISFPGLANSTYANIYTIGQSLSTTPLFHYLGVDPSSGVYQFLDVDNNGVYNSSDKISRKSTDPKFYGGIQNNLRFKNWDLSFFWEFRKQDGRNYLNNLVSPGTAFFNQPNIVLSRWQKTGDVSNVEKFTETSGTAYNAFNNYLKSSDGIISDASYLRLKNVAISYQIKADWVKKAHFSSLRLYLQGQNLLTLTKYLGADPENQSALLPPLQTFTAGLQFTL</sequence>
<evidence type="ECO:0000256" key="2">
    <source>
        <dbReference type="ARBA" id="ARBA00022448"/>
    </source>
</evidence>
<dbReference type="InterPro" id="IPR023997">
    <property type="entry name" value="TonB-dep_OMP_SusC/RagA_CS"/>
</dbReference>
<protein>
    <submittedName>
        <fullName evidence="12">SusC/RagA family TonB-linked outer membrane protein</fullName>
    </submittedName>
</protein>
<keyword evidence="2 8" id="KW-0813">Transport</keyword>
<keyword evidence="4 8" id="KW-0812">Transmembrane</keyword>
<dbReference type="Proteomes" id="UP000638732">
    <property type="component" value="Unassembled WGS sequence"/>
</dbReference>
<evidence type="ECO:0000256" key="6">
    <source>
        <dbReference type="ARBA" id="ARBA00023136"/>
    </source>
</evidence>
<evidence type="ECO:0000256" key="8">
    <source>
        <dbReference type="PROSITE-ProRule" id="PRU01360"/>
    </source>
</evidence>
<feature type="domain" description="TonB-dependent receptor plug" evidence="11">
    <location>
        <begin position="237"/>
        <end position="367"/>
    </location>
</feature>
<name>A0A965ZFA0_9SPHI</name>
<keyword evidence="7 8" id="KW-0998">Cell outer membrane</keyword>
<organism evidence="12 13">
    <name type="scientific">Mucilaginibacter agri</name>
    <dbReference type="NCBI Taxonomy" id="2695265"/>
    <lineage>
        <taxon>Bacteria</taxon>
        <taxon>Pseudomonadati</taxon>
        <taxon>Bacteroidota</taxon>
        <taxon>Sphingobacteriia</taxon>
        <taxon>Sphingobacteriales</taxon>
        <taxon>Sphingobacteriaceae</taxon>
        <taxon>Mucilaginibacter</taxon>
    </lineage>
</organism>
<dbReference type="NCBIfam" id="TIGR04056">
    <property type="entry name" value="OMP_RagA_SusC"/>
    <property type="match status" value="1"/>
</dbReference>
<dbReference type="SUPFAM" id="SSF56935">
    <property type="entry name" value="Porins"/>
    <property type="match status" value="1"/>
</dbReference>
<dbReference type="RefSeq" id="WP_166584609.1">
    <property type="nucleotide sequence ID" value="NZ_WWEO01000038.1"/>
</dbReference>
<comment type="similarity">
    <text evidence="8 9">Belongs to the TonB-dependent receptor family.</text>
</comment>
<proteinExistence type="inferred from homology"/>
<evidence type="ECO:0000259" key="10">
    <source>
        <dbReference type="Pfam" id="PF00593"/>
    </source>
</evidence>
<comment type="subcellular location">
    <subcellularLocation>
        <location evidence="1 8">Cell outer membrane</location>
        <topology evidence="1 8">Multi-pass membrane protein</topology>
    </subcellularLocation>
</comment>
<keyword evidence="3 8" id="KW-1134">Transmembrane beta strand</keyword>
<dbReference type="Gene3D" id="2.40.170.20">
    <property type="entry name" value="TonB-dependent receptor, beta-barrel domain"/>
    <property type="match status" value="1"/>
</dbReference>
<evidence type="ECO:0000256" key="5">
    <source>
        <dbReference type="ARBA" id="ARBA00023077"/>
    </source>
</evidence>
<dbReference type="AlphaFoldDB" id="A0A965ZFA0"/>
<reference evidence="12" key="2">
    <citation type="submission" date="2020-10" db="EMBL/GenBank/DDBJ databases">
        <title>Mucilaginibacter sp. nov., isolated from soil.</title>
        <authorList>
            <person name="Jeon C.O."/>
        </authorList>
    </citation>
    <scope>NUCLEOTIDE SEQUENCE</scope>
    <source>
        <strain evidence="12">R11</strain>
    </source>
</reference>
<comment type="caution">
    <text evidence="12">The sequence shown here is derived from an EMBL/GenBank/DDBJ whole genome shotgun (WGS) entry which is preliminary data.</text>
</comment>
<keyword evidence="5 9" id="KW-0798">TonB box</keyword>
<keyword evidence="6 8" id="KW-0472">Membrane</keyword>
<evidence type="ECO:0000313" key="12">
    <source>
        <dbReference type="EMBL" id="NCD68586.1"/>
    </source>
</evidence>
<dbReference type="GO" id="GO:0009279">
    <property type="term" value="C:cell outer membrane"/>
    <property type="evidence" value="ECO:0007669"/>
    <property type="project" value="UniProtKB-SubCell"/>
</dbReference>
<evidence type="ECO:0000256" key="9">
    <source>
        <dbReference type="RuleBase" id="RU003357"/>
    </source>
</evidence>
<dbReference type="Pfam" id="PF07715">
    <property type="entry name" value="Plug"/>
    <property type="match status" value="1"/>
</dbReference>
<dbReference type="PROSITE" id="PS52016">
    <property type="entry name" value="TONB_DEPENDENT_REC_3"/>
    <property type="match status" value="1"/>
</dbReference>
<dbReference type="InterPro" id="IPR037066">
    <property type="entry name" value="Plug_dom_sf"/>
</dbReference>
<reference evidence="12" key="1">
    <citation type="submission" date="2020-01" db="EMBL/GenBank/DDBJ databases">
        <authorList>
            <person name="Seo Y.L."/>
        </authorList>
    </citation>
    <scope>NUCLEOTIDE SEQUENCE</scope>
    <source>
        <strain evidence="12">R11</strain>
    </source>
</reference>
<evidence type="ECO:0000256" key="4">
    <source>
        <dbReference type="ARBA" id="ARBA00022692"/>
    </source>
</evidence>
<dbReference type="SUPFAM" id="SSF49464">
    <property type="entry name" value="Carboxypeptidase regulatory domain-like"/>
    <property type="match status" value="1"/>
</dbReference>
<evidence type="ECO:0000256" key="1">
    <source>
        <dbReference type="ARBA" id="ARBA00004571"/>
    </source>
</evidence>
<keyword evidence="13" id="KW-1185">Reference proteome</keyword>
<dbReference type="InterPro" id="IPR023996">
    <property type="entry name" value="TonB-dep_OMP_SusC/RagA"/>
</dbReference>
<dbReference type="NCBIfam" id="TIGR04057">
    <property type="entry name" value="SusC_RagA_signa"/>
    <property type="match status" value="1"/>
</dbReference>
<dbReference type="Pfam" id="PF00593">
    <property type="entry name" value="TonB_dep_Rec_b-barrel"/>
    <property type="match status" value="1"/>
</dbReference>
<dbReference type="InterPro" id="IPR036942">
    <property type="entry name" value="Beta-barrel_TonB_sf"/>
</dbReference>